<proteinExistence type="predicted"/>
<accession>A0A7J3I7M6</accession>
<dbReference type="InterPro" id="IPR012675">
    <property type="entry name" value="Beta-grasp_dom_sf"/>
</dbReference>
<organism evidence="1">
    <name type="scientific">Ignisphaera aggregans</name>
    <dbReference type="NCBI Taxonomy" id="334771"/>
    <lineage>
        <taxon>Archaea</taxon>
        <taxon>Thermoproteota</taxon>
        <taxon>Thermoprotei</taxon>
        <taxon>Desulfurococcales</taxon>
        <taxon>Desulfurococcaceae</taxon>
        <taxon>Ignisphaera</taxon>
    </lineage>
</organism>
<evidence type="ECO:0008006" key="2">
    <source>
        <dbReference type="Google" id="ProtNLM"/>
    </source>
</evidence>
<dbReference type="InterPro" id="IPR003749">
    <property type="entry name" value="ThiS/MoaD-like"/>
</dbReference>
<evidence type="ECO:0000313" key="1">
    <source>
        <dbReference type="EMBL" id="HGN36585.1"/>
    </source>
</evidence>
<dbReference type="Pfam" id="PF02597">
    <property type="entry name" value="ThiS"/>
    <property type="match status" value="1"/>
</dbReference>
<reference evidence="1" key="1">
    <citation type="journal article" date="2020" name="mSystems">
        <title>Genome- and Community-Level Interaction Insights into Carbon Utilization and Element Cycling Functions of Hydrothermarchaeota in Hydrothermal Sediment.</title>
        <authorList>
            <person name="Zhou Z."/>
            <person name="Liu Y."/>
            <person name="Xu W."/>
            <person name="Pan J."/>
            <person name="Luo Z.H."/>
            <person name="Li M."/>
        </authorList>
    </citation>
    <scope>NUCLEOTIDE SEQUENCE [LARGE SCALE GENOMIC DNA]</scope>
    <source>
        <strain evidence="1">SpSt-618</strain>
    </source>
</reference>
<sequence length="93" mass="10206">MVNGIPITIKILPPFTPNSKSIEKTFYFEENPSIIDLLTTASNNGILKLDSVVECNEIRDGVVVLVNGKTVFDVRHRLDKGDRVVVMPLVPGG</sequence>
<dbReference type="AlphaFoldDB" id="A0A7J3I7M6"/>
<protein>
    <recommendedName>
        <fullName evidence="2">MoaD/ThiS family protein</fullName>
    </recommendedName>
</protein>
<name>A0A7J3I7M6_9CREN</name>
<dbReference type="Gene3D" id="3.10.20.30">
    <property type="match status" value="1"/>
</dbReference>
<dbReference type="EMBL" id="DTAI01000096">
    <property type="protein sequence ID" value="HGN36585.1"/>
    <property type="molecule type" value="Genomic_DNA"/>
</dbReference>
<dbReference type="SUPFAM" id="SSF54285">
    <property type="entry name" value="MoaD/ThiS"/>
    <property type="match status" value="1"/>
</dbReference>
<comment type="caution">
    <text evidence="1">The sequence shown here is derived from an EMBL/GenBank/DDBJ whole genome shotgun (WGS) entry which is preliminary data.</text>
</comment>
<gene>
    <name evidence="1" type="ORF">ENT87_03435</name>
</gene>
<dbReference type="InterPro" id="IPR016155">
    <property type="entry name" value="Mopterin_synth/thiamin_S_b"/>
</dbReference>